<evidence type="ECO:0000259" key="10">
    <source>
        <dbReference type="PROSITE" id="PS50893"/>
    </source>
</evidence>
<keyword evidence="5" id="KW-0677">Repeat</keyword>
<dbReference type="InterPro" id="IPR003593">
    <property type="entry name" value="AAA+_ATPase"/>
</dbReference>
<keyword evidence="6" id="KW-0547">Nucleotide-binding</keyword>
<dbReference type="Gene3D" id="3.40.50.300">
    <property type="entry name" value="P-loop containing nucleotide triphosphate hydrolases"/>
    <property type="match status" value="2"/>
</dbReference>
<evidence type="ECO:0000256" key="1">
    <source>
        <dbReference type="ARBA" id="ARBA00004202"/>
    </source>
</evidence>
<evidence type="ECO:0000256" key="6">
    <source>
        <dbReference type="ARBA" id="ARBA00022741"/>
    </source>
</evidence>
<evidence type="ECO:0000313" key="11">
    <source>
        <dbReference type="EMBL" id="TDL78359.1"/>
    </source>
</evidence>
<dbReference type="InterPro" id="IPR027417">
    <property type="entry name" value="P-loop_NTPase"/>
</dbReference>
<dbReference type="GO" id="GO:0016887">
    <property type="term" value="F:ATP hydrolysis activity"/>
    <property type="evidence" value="ECO:0007669"/>
    <property type="project" value="InterPro"/>
</dbReference>
<keyword evidence="2" id="KW-0813">Transport</keyword>
<dbReference type="SMART" id="SM00382">
    <property type="entry name" value="AAA"/>
    <property type="match status" value="2"/>
</dbReference>
<evidence type="ECO:0000256" key="7">
    <source>
        <dbReference type="ARBA" id="ARBA00022840"/>
    </source>
</evidence>
<dbReference type="Proteomes" id="UP000295701">
    <property type="component" value="Unassembled WGS sequence"/>
</dbReference>
<keyword evidence="3" id="KW-1003">Cell membrane</keyword>
<reference evidence="11 12" key="1">
    <citation type="submission" date="2019-03" db="EMBL/GenBank/DDBJ databases">
        <title>Primorskyibacter sp. SS33 isolated from sediments.</title>
        <authorList>
            <person name="Xunke S."/>
        </authorList>
    </citation>
    <scope>NUCLEOTIDE SEQUENCE [LARGE SCALE GENOMIC DNA]</scope>
    <source>
        <strain evidence="11 12">SS33</strain>
    </source>
</reference>
<proteinExistence type="predicted"/>
<keyword evidence="12" id="KW-1185">Reference proteome</keyword>
<name>A0A4V3B997_9RHOB</name>
<sequence>MLEVEGLRKSFGGVSALRDGRFRLERGSVHAFCGGNGAGKSTFLKIVMGILPRDGGTIRLNGRAVSFTSPRDALAAGISIIEQELSPVPAMTVAENVFLGREPVGLFGRIDFAKMNAATSDLMDRLGFSIAPTALMMDLTVAQVQLVEIAKAISYDAEVIIMDEPTSALGEAEADHLFEAIKVMKNEGKGVIYVSHRLTEIFGVADTYTVLRDGAFVEEGRIEDIDKTRLVELIVGRPLTEEFAKGNKPQNEIVLKVEGIDAAHGVRDVSFELRRGEILGFYGLMGSGRTEILERIFGLSPDSVAGRITIEGRNLAARAPRDAIRAGLALVTEDRKGSGLVMTQDVRANACLARLEKLQASPLMMSTSAERDAARRVIDLFGIKTASDRLGVSNLSGGNQQKVVLGKWYLTEPRILLLDEPTRGVDVGAKREIYQIVSDFASEGGAVILVSSEIEEVLGMADRTLVMRDGRVAGILDGAEMTAPALLHLAA</sequence>
<accession>A0A4V3B997</accession>
<evidence type="ECO:0000256" key="2">
    <source>
        <dbReference type="ARBA" id="ARBA00022448"/>
    </source>
</evidence>
<dbReference type="PANTHER" id="PTHR43790">
    <property type="entry name" value="CARBOHYDRATE TRANSPORT ATP-BINDING PROTEIN MG119-RELATED"/>
    <property type="match status" value="1"/>
</dbReference>
<comment type="caution">
    <text evidence="11">The sequence shown here is derived from an EMBL/GenBank/DDBJ whole genome shotgun (WGS) entry which is preliminary data.</text>
</comment>
<feature type="domain" description="ABC transporter" evidence="10">
    <location>
        <begin position="249"/>
        <end position="489"/>
    </location>
</feature>
<dbReference type="GO" id="GO:0005524">
    <property type="term" value="F:ATP binding"/>
    <property type="evidence" value="ECO:0007669"/>
    <property type="project" value="UniProtKB-KW"/>
</dbReference>
<dbReference type="FunFam" id="3.40.50.300:FF:000127">
    <property type="entry name" value="Ribose import ATP-binding protein RbsA"/>
    <property type="match status" value="1"/>
</dbReference>
<dbReference type="InterPro" id="IPR003439">
    <property type="entry name" value="ABC_transporter-like_ATP-bd"/>
</dbReference>
<dbReference type="PROSITE" id="PS50893">
    <property type="entry name" value="ABC_TRANSPORTER_2"/>
    <property type="match status" value="2"/>
</dbReference>
<evidence type="ECO:0000256" key="5">
    <source>
        <dbReference type="ARBA" id="ARBA00022737"/>
    </source>
</evidence>
<gene>
    <name evidence="11" type="ORF">E2L08_11590</name>
</gene>
<dbReference type="InterPro" id="IPR050107">
    <property type="entry name" value="ABC_carbohydrate_import_ATPase"/>
</dbReference>
<dbReference type="InterPro" id="IPR017871">
    <property type="entry name" value="ABC_transporter-like_CS"/>
</dbReference>
<dbReference type="PROSITE" id="PS00211">
    <property type="entry name" value="ABC_TRANSPORTER_1"/>
    <property type="match status" value="1"/>
</dbReference>
<feature type="domain" description="ABC transporter" evidence="10">
    <location>
        <begin position="2"/>
        <end position="238"/>
    </location>
</feature>
<keyword evidence="8" id="KW-1278">Translocase</keyword>
<dbReference type="EMBL" id="SNAA01000012">
    <property type="protein sequence ID" value="TDL78359.1"/>
    <property type="molecule type" value="Genomic_DNA"/>
</dbReference>
<dbReference type="SUPFAM" id="SSF52540">
    <property type="entry name" value="P-loop containing nucleoside triphosphate hydrolases"/>
    <property type="match status" value="2"/>
</dbReference>
<keyword evidence="4" id="KW-0762">Sugar transport</keyword>
<evidence type="ECO:0000256" key="4">
    <source>
        <dbReference type="ARBA" id="ARBA00022597"/>
    </source>
</evidence>
<evidence type="ECO:0000256" key="9">
    <source>
        <dbReference type="ARBA" id="ARBA00023136"/>
    </source>
</evidence>
<dbReference type="OrthoDB" id="9805029at2"/>
<protein>
    <submittedName>
        <fullName evidence="11">Sugar ABC transporter ATP-binding protein</fullName>
    </submittedName>
</protein>
<dbReference type="Pfam" id="PF00005">
    <property type="entry name" value="ABC_tran"/>
    <property type="match status" value="2"/>
</dbReference>
<dbReference type="GO" id="GO:0005886">
    <property type="term" value="C:plasma membrane"/>
    <property type="evidence" value="ECO:0007669"/>
    <property type="project" value="UniProtKB-SubCell"/>
</dbReference>
<evidence type="ECO:0000256" key="3">
    <source>
        <dbReference type="ARBA" id="ARBA00022475"/>
    </source>
</evidence>
<organism evidence="11 12">
    <name type="scientific">Palleronia sediminis</name>
    <dbReference type="NCBI Taxonomy" id="2547833"/>
    <lineage>
        <taxon>Bacteria</taxon>
        <taxon>Pseudomonadati</taxon>
        <taxon>Pseudomonadota</taxon>
        <taxon>Alphaproteobacteria</taxon>
        <taxon>Rhodobacterales</taxon>
        <taxon>Roseobacteraceae</taxon>
        <taxon>Palleronia</taxon>
    </lineage>
</organism>
<dbReference type="PANTHER" id="PTHR43790:SF3">
    <property type="entry name" value="D-ALLOSE IMPORT ATP-BINDING PROTEIN ALSA-RELATED"/>
    <property type="match status" value="1"/>
</dbReference>
<evidence type="ECO:0000313" key="12">
    <source>
        <dbReference type="Proteomes" id="UP000295701"/>
    </source>
</evidence>
<dbReference type="CDD" id="cd03216">
    <property type="entry name" value="ABC_Carb_Monos_I"/>
    <property type="match status" value="1"/>
</dbReference>
<dbReference type="CDD" id="cd03215">
    <property type="entry name" value="ABC_Carb_Monos_II"/>
    <property type="match status" value="1"/>
</dbReference>
<comment type="subcellular location">
    <subcellularLocation>
        <location evidence="1">Cell membrane</location>
        <topology evidence="1">Peripheral membrane protein</topology>
    </subcellularLocation>
</comment>
<keyword evidence="9" id="KW-0472">Membrane</keyword>
<dbReference type="AlphaFoldDB" id="A0A4V3B997"/>
<evidence type="ECO:0000256" key="8">
    <source>
        <dbReference type="ARBA" id="ARBA00022967"/>
    </source>
</evidence>
<keyword evidence="7 11" id="KW-0067">ATP-binding</keyword>